<dbReference type="EMBL" id="QNRH01000010">
    <property type="protein sequence ID" value="RBO91028.1"/>
    <property type="molecule type" value="Genomic_DNA"/>
</dbReference>
<name>A0A366DP91_9HYPH</name>
<gene>
    <name evidence="1" type="ORF">DFR47_11025</name>
</gene>
<reference evidence="1 2" key="1">
    <citation type="submission" date="2018-06" db="EMBL/GenBank/DDBJ databases">
        <title>Genomic Encyclopedia of Type Strains, Phase IV (KMG-IV): sequencing the most valuable type-strain genomes for metagenomic binning, comparative biology and taxonomic classification.</title>
        <authorList>
            <person name="Goeker M."/>
        </authorList>
    </citation>
    <scope>NUCLEOTIDE SEQUENCE [LARGE SCALE GENOMIC DNA]</scope>
    <source>
        <strain evidence="1 2">DSM 25619</strain>
    </source>
</reference>
<sequence length="137" mass="15362">MTQKKSTVATLNLVDYDRTIKYELKHPATGEGLGVIFDLVSQGSETIKGVVRKQFAEISPNQKITDEARINKAEKLSEERIAACIVGLSVPEDQEFMPGIMGTPELTLENKLIIVRVAWVFEQLNEQANKIQNFMKP</sequence>
<proteinExistence type="predicted"/>
<dbReference type="RefSeq" id="WP_113945988.1">
    <property type="nucleotide sequence ID" value="NZ_JBHEEG010000019.1"/>
</dbReference>
<evidence type="ECO:0000313" key="1">
    <source>
        <dbReference type="EMBL" id="RBO91028.1"/>
    </source>
</evidence>
<evidence type="ECO:0000313" key="2">
    <source>
        <dbReference type="Proteomes" id="UP000252893"/>
    </source>
</evidence>
<dbReference type="Proteomes" id="UP000252893">
    <property type="component" value="Unassembled WGS sequence"/>
</dbReference>
<protein>
    <submittedName>
        <fullName evidence="1">Uncharacterized protein</fullName>
    </submittedName>
</protein>
<comment type="caution">
    <text evidence="1">The sequence shown here is derived from an EMBL/GenBank/DDBJ whole genome shotgun (WGS) entry which is preliminary data.</text>
</comment>
<accession>A0A366DP91</accession>
<keyword evidence="2" id="KW-1185">Reference proteome</keyword>
<organism evidence="1 2">
    <name type="scientific">Pseudochrobactrum asaccharolyticum</name>
    <dbReference type="NCBI Taxonomy" id="354351"/>
    <lineage>
        <taxon>Bacteria</taxon>
        <taxon>Pseudomonadati</taxon>
        <taxon>Pseudomonadota</taxon>
        <taxon>Alphaproteobacteria</taxon>
        <taxon>Hyphomicrobiales</taxon>
        <taxon>Brucellaceae</taxon>
        <taxon>Pseudochrobactrum</taxon>
    </lineage>
</organism>
<dbReference type="OrthoDB" id="8114735at2"/>
<dbReference type="AlphaFoldDB" id="A0A366DP91"/>